<accession>A0A1A8WW08</accession>
<evidence type="ECO:0000313" key="2">
    <source>
        <dbReference type="Proteomes" id="UP000078546"/>
    </source>
</evidence>
<reference evidence="2" key="1">
    <citation type="submission" date="2016-05" db="EMBL/GenBank/DDBJ databases">
        <authorList>
            <person name="Naeem Raeece"/>
        </authorList>
    </citation>
    <scope>NUCLEOTIDE SEQUENCE [LARGE SCALE GENOMIC DNA]</scope>
</reference>
<dbReference type="AlphaFoldDB" id="A0A1A8WW08"/>
<dbReference type="Gene3D" id="2.60.120.620">
    <property type="entry name" value="q2cbj1_9rhob like domain"/>
    <property type="match status" value="1"/>
</dbReference>
<organism evidence="1 2">
    <name type="scientific">Plasmodium ovale curtisi</name>
    <dbReference type="NCBI Taxonomy" id="864141"/>
    <lineage>
        <taxon>Eukaryota</taxon>
        <taxon>Sar</taxon>
        <taxon>Alveolata</taxon>
        <taxon>Apicomplexa</taxon>
        <taxon>Aconoidasida</taxon>
        <taxon>Haemosporida</taxon>
        <taxon>Plasmodiidae</taxon>
        <taxon>Plasmodium</taxon>
        <taxon>Plasmodium (Plasmodium)</taxon>
    </lineage>
</organism>
<evidence type="ECO:0000313" key="1">
    <source>
        <dbReference type="EMBL" id="SBS97160.1"/>
    </source>
</evidence>
<dbReference type="EMBL" id="FLQV01000664">
    <property type="protein sequence ID" value="SBS97160.1"/>
    <property type="molecule type" value="Genomic_DNA"/>
</dbReference>
<dbReference type="Proteomes" id="UP000078546">
    <property type="component" value="Unassembled WGS sequence"/>
</dbReference>
<name>A0A1A8WW08_PLAOA</name>
<gene>
    <name evidence="1" type="ORF">POVCU1_036020</name>
</gene>
<proteinExistence type="predicted"/>
<sequence>MDVEWDCETLNSFYNYLYGTINYEKCLEIEKDIRIETGTEDKLIRNCNSCKEGHCKGNISSFKFKKDEDDILGEILDNEKSKENIKNYIGIITKKAFTIYNNVITKSEAKGDNNINIEIDHFLRTDIFSLVFQKYIISNVKLKIKEVHCKNTKCIVSLANPLNIKEYDLNKINTETIGNLMNNYIGIQRNFMGRQYMKAIYDELIFIEYNNQFNEFNREYKNIRTDFYCWAYITSLDREKQKGLYKLLKELSLIPYELNKKANLSLQICTLFQFLYFSPNISFLKKHAEGGYGKLDNGKKITCIYIPFVNSESDINIKIYKNEYSNMIHEGEISTCDTLKNKTSCAEIAPFQVLKPESDSLIFLQTRNISYEVSTTKNKFFIVNLPISGPVSTDRKMIASKTGKRLTRQNRIVWREKNEQGVDAALHCESSVQMDTHITLINTHLSNICFPKKKETAQ</sequence>
<protein>
    <submittedName>
        <fullName evidence="1">Uncharacterized protein</fullName>
    </submittedName>
</protein>